<sequence>MYPNIQAYDRGVMFSPDGRLFQVEYAKEAVKKGSTAIGIVADAGVVIAAHRNINESLVVPETLQKIFKIDPYICATYSGMISDGLHLVSMMREKTQSHRMIYDETEPVETLAREMAEEMLTATEYGGLRPFAVSTLVGGVDTKPRLFEVDPAGALAGYKADAIGSGKKTATEILSKEYKDGMALDEAIKLAVSIIKKINENKLDSNNLEISTISKGKGFKFFDQKTIESYF</sequence>
<dbReference type="OrthoDB" id="9421at2157"/>
<dbReference type="SUPFAM" id="SSF56235">
    <property type="entry name" value="N-terminal nucleophile aminohydrolases (Ntn hydrolases)"/>
    <property type="match status" value="1"/>
</dbReference>
<dbReference type="InterPro" id="IPR000426">
    <property type="entry name" value="Proteasome_asu_N"/>
</dbReference>
<dbReference type="InterPro" id="IPR029055">
    <property type="entry name" value="Ntn_hydrolases_N"/>
</dbReference>
<dbReference type="Pfam" id="PF10584">
    <property type="entry name" value="Proteasome_A_N"/>
    <property type="match status" value="1"/>
</dbReference>
<evidence type="ECO:0000313" key="5">
    <source>
        <dbReference type="EMBL" id="ASI13391.1"/>
    </source>
</evidence>
<dbReference type="EMBL" id="CP019964">
    <property type="protein sequence ID" value="ASI13391.1"/>
    <property type="molecule type" value="Genomic_DNA"/>
</dbReference>
<protein>
    <recommendedName>
        <fullName evidence="3">Proteasome subunit alpha</fullName>
    </recommendedName>
</protein>
<dbReference type="Gene3D" id="3.60.20.10">
    <property type="entry name" value="Glutamine Phosphoribosylpyrophosphate, subunit 1, domain 1"/>
    <property type="match status" value="1"/>
</dbReference>
<accession>A0A218NLP9</accession>
<comment type="subunit">
    <text evidence="3">The 20S proteasome core is composed of 14 alpha and 14 beta subunits that assemble into four stacked heptameric rings, resulting in a barrel-shaped structure. The two inner rings, each composed of seven catalytic beta subunits, are sandwiched by two outer rings, each composed of seven alpha subunits. The catalytic chamber with the active sites is on the inside of the barrel. Has a gated structure, the ends of the cylinder being occluded by the N-termini of the alpha-subunits. Is capped at one or both ends by the proteasome regulatory ATPase, PAN.</text>
</comment>
<dbReference type="AlphaFoldDB" id="A0A218NLP9"/>
<dbReference type="PANTHER" id="PTHR11599">
    <property type="entry name" value="PROTEASOME SUBUNIT ALPHA/BETA"/>
    <property type="match status" value="1"/>
</dbReference>
<keyword evidence="1 2" id="KW-0647">Proteasome</keyword>
<dbReference type="GO" id="GO:0005737">
    <property type="term" value="C:cytoplasm"/>
    <property type="evidence" value="ECO:0007669"/>
    <property type="project" value="UniProtKB-SubCell"/>
</dbReference>
<dbReference type="GO" id="GO:0004175">
    <property type="term" value="F:endopeptidase activity"/>
    <property type="evidence" value="ECO:0007669"/>
    <property type="project" value="UniProtKB-ARBA"/>
</dbReference>
<reference evidence="5 6" key="1">
    <citation type="journal article" date="2017" name="Nat. Commun.">
        <title>'ARMAN' archaea depend on association with euryarchaeal host in culture and in situ.</title>
        <authorList>
            <person name="Golyshina O."/>
            <person name="Toshchakov S."/>
            <person name="Makarova K."/>
            <person name="Gavrilov S."/>
            <person name="Korzhenkov A."/>
            <person name="La Cono V."/>
            <person name="Arcadi E."/>
            <person name="Nechitaylo T."/>
            <person name="Ferrer M."/>
            <person name="Kublanov I."/>
            <person name="Wolf Y."/>
            <person name="Yakimov M."/>
            <person name="Golyshin P."/>
            <person name="Slesarev A."/>
            <person name="Kozyavkin S."/>
        </authorList>
    </citation>
    <scope>NUCLEOTIDE SEQUENCE [LARGE SCALE GENOMIC DNA]</scope>
    <source>
        <strain evidence="5 6">Mia14</strain>
    </source>
</reference>
<dbReference type="CDD" id="cd01911">
    <property type="entry name" value="proteasome_alpha"/>
    <property type="match status" value="1"/>
</dbReference>
<dbReference type="PROSITE" id="PS00388">
    <property type="entry name" value="PROTEASOME_ALPHA_1"/>
    <property type="match status" value="1"/>
</dbReference>
<gene>
    <name evidence="5" type="ORF">Mia14_0048</name>
</gene>
<dbReference type="InterPro" id="IPR023332">
    <property type="entry name" value="Proteasome_alpha-type"/>
</dbReference>
<dbReference type="RefSeq" id="WP_088819562.1">
    <property type="nucleotide sequence ID" value="NZ_CP019964.1"/>
</dbReference>
<organism evidence="5 6">
    <name type="scientific">Candidatus Mancarchaeum acidiphilum</name>
    <dbReference type="NCBI Taxonomy" id="1920749"/>
    <lineage>
        <taxon>Archaea</taxon>
        <taxon>Candidatus Micrarchaeota</taxon>
        <taxon>Candidatus Mancarchaeum</taxon>
    </lineage>
</organism>
<feature type="domain" description="Proteasome alpha-type subunits" evidence="4">
    <location>
        <begin position="7"/>
        <end position="29"/>
    </location>
</feature>
<dbReference type="GO" id="GO:0019773">
    <property type="term" value="C:proteasome core complex, alpha-subunit complex"/>
    <property type="evidence" value="ECO:0007669"/>
    <property type="project" value="UniProtKB-UniRule"/>
</dbReference>
<dbReference type="KEGG" id="marh:Mia14_0048"/>
<evidence type="ECO:0000259" key="4">
    <source>
        <dbReference type="PROSITE" id="PS00388"/>
    </source>
</evidence>
<dbReference type="Pfam" id="PF00227">
    <property type="entry name" value="Proteasome"/>
    <property type="match status" value="1"/>
</dbReference>
<proteinExistence type="inferred from homology"/>
<evidence type="ECO:0000256" key="3">
    <source>
        <dbReference type="RuleBase" id="RU000552"/>
    </source>
</evidence>
<keyword evidence="6" id="KW-1185">Reference proteome</keyword>
<dbReference type="SMART" id="SM00948">
    <property type="entry name" value="Proteasome_A_N"/>
    <property type="match status" value="1"/>
</dbReference>
<dbReference type="InterPro" id="IPR001353">
    <property type="entry name" value="Proteasome_sua/b"/>
</dbReference>
<dbReference type="GO" id="GO:0006511">
    <property type="term" value="P:ubiquitin-dependent protein catabolic process"/>
    <property type="evidence" value="ECO:0007669"/>
    <property type="project" value="InterPro"/>
</dbReference>
<dbReference type="Proteomes" id="UP000197679">
    <property type="component" value="Chromosome"/>
</dbReference>
<comment type="subcellular location">
    <subcellularLocation>
        <location evidence="3">Cytoplasm</location>
    </subcellularLocation>
</comment>
<name>A0A218NLP9_9ARCH</name>
<evidence type="ECO:0000313" key="6">
    <source>
        <dbReference type="Proteomes" id="UP000197679"/>
    </source>
</evidence>
<comment type="similarity">
    <text evidence="2 3">Belongs to the peptidase T1A family.</text>
</comment>
<comment type="function">
    <text evidence="3">Component of the proteasome core, a large protease complex with broad specificity involved in protein degradation.</text>
</comment>
<dbReference type="NCBIfam" id="NF003075">
    <property type="entry name" value="PRK03996.1"/>
    <property type="match status" value="1"/>
</dbReference>
<dbReference type="PROSITE" id="PS51475">
    <property type="entry name" value="PROTEASOME_ALPHA_2"/>
    <property type="match status" value="1"/>
</dbReference>
<dbReference type="InterPro" id="IPR050115">
    <property type="entry name" value="Proteasome_alpha"/>
</dbReference>
<evidence type="ECO:0000256" key="1">
    <source>
        <dbReference type="ARBA" id="ARBA00022942"/>
    </source>
</evidence>
<evidence type="ECO:0000256" key="2">
    <source>
        <dbReference type="PROSITE-ProRule" id="PRU00808"/>
    </source>
</evidence>
<dbReference type="GeneID" id="33313608"/>